<dbReference type="EMBL" id="LBJQ01000049">
    <property type="protein sequence ID" value="RXH32789.1"/>
    <property type="molecule type" value="Genomic_DNA"/>
</dbReference>
<gene>
    <name evidence="1" type="ORF">XH99_09840</name>
</gene>
<evidence type="ECO:0000313" key="2">
    <source>
        <dbReference type="Proteomes" id="UP000289546"/>
    </source>
</evidence>
<sequence length="92" mass="10396">MVRHDKRKITGIIDCLYGLLSSLHPPDLGRIKSIAVVLIEDAITIKKDCRTHQAHWPTLEGILPIFRQSRLHFNTSGEVGEESCLRRVARPA</sequence>
<protein>
    <submittedName>
        <fullName evidence="1">Uncharacterized protein</fullName>
    </submittedName>
</protein>
<keyword evidence="2" id="KW-1185">Reference proteome</keyword>
<organism evidence="1 2">
    <name type="scientific">Bradyrhizobium nanningense</name>
    <dbReference type="NCBI Taxonomy" id="1325118"/>
    <lineage>
        <taxon>Bacteria</taxon>
        <taxon>Pseudomonadati</taxon>
        <taxon>Pseudomonadota</taxon>
        <taxon>Alphaproteobacteria</taxon>
        <taxon>Hyphomicrobiales</taxon>
        <taxon>Nitrobacteraceae</taxon>
        <taxon>Bradyrhizobium</taxon>
    </lineage>
</organism>
<name>A0A4V1L2P1_9BRAD</name>
<comment type="caution">
    <text evidence="1">The sequence shown here is derived from an EMBL/GenBank/DDBJ whole genome shotgun (WGS) entry which is preliminary data.</text>
</comment>
<dbReference type="AlphaFoldDB" id="A0A4V1L2P1"/>
<dbReference type="Proteomes" id="UP000289546">
    <property type="component" value="Unassembled WGS sequence"/>
</dbReference>
<reference evidence="1 2" key="1">
    <citation type="submission" date="2015-04" db="EMBL/GenBank/DDBJ databases">
        <title>Comparative genomics of rhizobia nodulating Arachis hypogaea in China.</title>
        <authorList>
            <person name="Li Y."/>
        </authorList>
    </citation>
    <scope>NUCLEOTIDE SEQUENCE [LARGE SCALE GENOMIC DNA]</scope>
    <source>
        <strain evidence="1 2">CCBAU 51757</strain>
    </source>
</reference>
<accession>A0A4V1L2P1</accession>
<evidence type="ECO:0000313" key="1">
    <source>
        <dbReference type="EMBL" id="RXH32789.1"/>
    </source>
</evidence>
<proteinExistence type="predicted"/>